<reference evidence="8 11" key="1">
    <citation type="submission" date="2023-10" db="EMBL/GenBank/DDBJ databases">
        <title>Genomes of two closely related lineages of the louse Polyplax serrata with different host specificities.</title>
        <authorList>
            <person name="Martinu J."/>
            <person name="Tarabai H."/>
            <person name="Stefka J."/>
            <person name="Hypsa V."/>
        </authorList>
    </citation>
    <scope>NUCLEOTIDE SEQUENCE [LARGE SCALE GENOMIC DNA]</scope>
    <source>
        <strain evidence="9">98ZLc_SE</strain>
        <strain evidence="8">HR10_N</strain>
    </source>
</reference>
<evidence type="ECO:0000256" key="3">
    <source>
        <dbReference type="ARBA" id="ARBA00022989"/>
    </source>
</evidence>
<evidence type="ECO:0000256" key="1">
    <source>
        <dbReference type="ARBA" id="ARBA00004141"/>
    </source>
</evidence>
<keyword evidence="3 6" id="KW-1133">Transmembrane helix</keyword>
<dbReference type="InterPro" id="IPR050578">
    <property type="entry name" value="MARVEL-CKLF_proteins"/>
</dbReference>
<evidence type="ECO:0000313" key="8">
    <source>
        <dbReference type="EMBL" id="KAK6625373.1"/>
    </source>
</evidence>
<dbReference type="Proteomes" id="UP001372834">
    <property type="component" value="Unassembled WGS sequence"/>
</dbReference>
<evidence type="ECO:0000256" key="4">
    <source>
        <dbReference type="ARBA" id="ARBA00023136"/>
    </source>
</evidence>
<proteinExistence type="predicted"/>
<name>A0AAN8S1N2_POLSC</name>
<dbReference type="PANTHER" id="PTHR22776">
    <property type="entry name" value="MARVEL-CONTAINING POTENTIAL LIPID RAFT-ASSOCIATED PROTEIN"/>
    <property type="match status" value="1"/>
</dbReference>
<dbReference type="GO" id="GO:0016020">
    <property type="term" value="C:membrane"/>
    <property type="evidence" value="ECO:0007669"/>
    <property type="project" value="UniProtKB-SubCell"/>
</dbReference>
<feature type="transmembrane region" description="Helical" evidence="6">
    <location>
        <begin position="136"/>
        <end position="158"/>
    </location>
</feature>
<sequence>MSHTVNITRTTTTVTTSGLFLNTGYFKTIPGLLKFFQAVLGAAAIGLMAQNMSDCRYYNLISRELFFLLVVTTFMIGTVLILLSCLFSISTATILPKTFYELVYHSFAFVLLLAAGITLLVTVNQYNYNKYRYDELLAAGIITLVNAALYLVSTVFAYRSYKGL</sequence>
<dbReference type="AlphaFoldDB" id="A0AAN8S1N2"/>
<dbReference type="PROSITE" id="PS51225">
    <property type="entry name" value="MARVEL"/>
    <property type="match status" value="1"/>
</dbReference>
<organism evidence="8 11">
    <name type="scientific">Polyplax serrata</name>
    <name type="common">Common mouse louse</name>
    <dbReference type="NCBI Taxonomy" id="468196"/>
    <lineage>
        <taxon>Eukaryota</taxon>
        <taxon>Metazoa</taxon>
        <taxon>Ecdysozoa</taxon>
        <taxon>Arthropoda</taxon>
        <taxon>Hexapoda</taxon>
        <taxon>Insecta</taxon>
        <taxon>Pterygota</taxon>
        <taxon>Neoptera</taxon>
        <taxon>Paraneoptera</taxon>
        <taxon>Psocodea</taxon>
        <taxon>Troctomorpha</taxon>
        <taxon>Phthiraptera</taxon>
        <taxon>Anoplura</taxon>
        <taxon>Polyplacidae</taxon>
        <taxon>Polyplax</taxon>
    </lineage>
</organism>
<evidence type="ECO:0000256" key="6">
    <source>
        <dbReference type="SAM" id="Phobius"/>
    </source>
</evidence>
<comment type="subcellular location">
    <subcellularLocation>
        <location evidence="1">Membrane</location>
        <topology evidence="1">Multi-pass membrane protein</topology>
    </subcellularLocation>
</comment>
<accession>A0AAN8S1N2</accession>
<keyword evidence="4 5" id="KW-0472">Membrane</keyword>
<dbReference type="EMBL" id="JAWJWF010000002">
    <property type="protein sequence ID" value="KAK6638081.1"/>
    <property type="molecule type" value="Genomic_DNA"/>
</dbReference>
<protein>
    <recommendedName>
        <fullName evidence="7">MARVEL domain-containing protein</fullName>
    </recommendedName>
</protein>
<dbReference type="PANTHER" id="PTHR22776:SF92">
    <property type="entry name" value="LD04844P"/>
    <property type="match status" value="1"/>
</dbReference>
<keyword evidence="2 5" id="KW-0812">Transmembrane</keyword>
<feature type="transmembrane region" description="Helical" evidence="6">
    <location>
        <begin position="102"/>
        <end position="124"/>
    </location>
</feature>
<evidence type="ECO:0000313" key="9">
    <source>
        <dbReference type="EMBL" id="KAK6638081.1"/>
    </source>
</evidence>
<comment type="caution">
    <text evidence="8">The sequence shown here is derived from an EMBL/GenBank/DDBJ whole genome shotgun (WGS) entry which is preliminary data.</text>
</comment>
<dbReference type="Pfam" id="PF01284">
    <property type="entry name" value="MARVEL"/>
    <property type="match status" value="1"/>
</dbReference>
<evidence type="ECO:0000256" key="2">
    <source>
        <dbReference type="ARBA" id="ARBA00022692"/>
    </source>
</evidence>
<dbReference type="InterPro" id="IPR008253">
    <property type="entry name" value="Marvel"/>
</dbReference>
<evidence type="ECO:0000256" key="5">
    <source>
        <dbReference type="PROSITE-ProRule" id="PRU00581"/>
    </source>
</evidence>
<gene>
    <name evidence="8" type="ORF">RUM43_005670</name>
    <name evidence="9" type="ORF">RUM44_008506</name>
</gene>
<dbReference type="EMBL" id="JAWJWE010000037">
    <property type="protein sequence ID" value="KAK6625373.1"/>
    <property type="molecule type" value="Genomic_DNA"/>
</dbReference>
<evidence type="ECO:0000313" key="11">
    <source>
        <dbReference type="Proteomes" id="UP001372834"/>
    </source>
</evidence>
<evidence type="ECO:0000259" key="7">
    <source>
        <dbReference type="PROSITE" id="PS51225"/>
    </source>
</evidence>
<evidence type="ECO:0000313" key="10">
    <source>
        <dbReference type="Proteomes" id="UP001359485"/>
    </source>
</evidence>
<feature type="transmembrane region" description="Helical" evidence="6">
    <location>
        <begin position="65"/>
        <end position="90"/>
    </location>
</feature>
<keyword evidence="10" id="KW-1185">Reference proteome</keyword>
<dbReference type="Proteomes" id="UP001359485">
    <property type="component" value="Unassembled WGS sequence"/>
</dbReference>
<feature type="domain" description="MARVEL" evidence="7">
    <location>
        <begin position="25"/>
        <end position="162"/>
    </location>
</feature>